<dbReference type="InterPro" id="IPR027417">
    <property type="entry name" value="P-loop_NTPase"/>
</dbReference>
<dbReference type="CTD" id="8236766"/>
<feature type="binding site" evidence="6">
    <location>
        <position position="61"/>
    </location>
    <ligand>
        <name>Mg(2+)</name>
        <dbReference type="ChEBI" id="CHEBI:18420"/>
    </ligand>
</feature>
<evidence type="ECO:0000256" key="2">
    <source>
        <dbReference type="ARBA" id="ARBA00022707"/>
    </source>
</evidence>
<dbReference type="InterPro" id="IPR006689">
    <property type="entry name" value="Small_GTPase_ARF/SAR"/>
</dbReference>
<dbReference type="KEGG" id="phu:Phum_PHUM170850"/>
<dbReference type="InParanoid" id="E0VG12"/>
<dbReference type="GO" id="GO:0003924">
    <property type="term" value="F:GTPase activity"/>
    <property type="evidence" value="ECO:0007669"/>
    <property type="project" value="InterPro"/>
</dbReference>
<dbReference type="OrthoDB" id="25466at2759"/>
<evidence type="ECO:0000256" key="6">
    <source>
        <dbReference type="PIRSR" id="PIRSR606689-2"/>
    </source>
</evidence>
<reference evidence="9" key="3">
    <citation type="submission" date="2020-05" db="UniProtKB">
        <authorList>
            <consortium name="EnsemblMetazoa"/>
        </authorList>
    </citation>
    <scope>IDENTIFICATION</scope>
    <source>
        <strain evidence="9">USDA</strain>
    </source>
</reference>
<dbReference type="Gene3D" id="3.40.50.300">
    <property type="entry name" value="P-loop containing nucleotide triphosphate hydrolases"/>
    <property type="match status" value="1"/>
</dbReference>
<feature type="binding site" evidence="5">
    <location>
        <position position="83"/>
    </location>
    <ligand>
        <name>GTP</name>
        <dbReference type="ChEBI" id="CHEBI:37565"/>
    </ligand>
</feature>
<proteinExistence type="inferred from homology"/>
<keyword evidence="4 5" id="KW-0342">GTP-binding</keyword>
<gene>
    <name evidence="9" type="primary">8236766</name>
    <name evidence="8" type="ORF">Phum_PHUM170850</name>
</gene>
<keyword evidence="10" id="KW-1185">Reference proteome</keyword>
<dbReference type="STRING" id="121224.E0VG12"/>
<protein>
    <submittedName>
        <fullName evidence="8 9">ADP-ribosylation factor, arf, putative</fullName>
    </submittedName>
</protein>
<dbReference type="GeneID" id="8236766"/>
<dbReference type="OMA" id="INIWEIG"/>
<dbReference type="eggNOG" id="KOG0073">
    <property type="taxonomic scope" value="Eukaryota"/>
</dbReference>
<dbReference type="InterPro" id="IPR044612">
    <property type="entry name" value="ARL2/3"/>
</dbReference>
<dbReference type="GO" id="GO:0005525">
    <property type="term" value="F:GTP binding"/>
    <property type="evidence" value="ECO:0007669"/>
    <property type="project" value="UniProtKB-KW"/>
</dbReference>
<keyword evidence="2" id="KW-0449">Lipoprotein</keyword>
<dbReference type="HOGENOM" id="CLU_040729_12_0_1"/>
<dbReference type="RefSeq" id="XP_002425056.1">
    <property type="nucleotide sequence ID" value="XM_002425011.1"/>
</dbReference>
<dbReference type="GO" id="GO:0016192">
    <property type="term" value="P:vesicle-mediated transport"/>
    <property type="evidence" value="ECO:0007669"/>
    <property type="project" value="UniProtKB-ARBA"/>
</dbReference>
<dbReference type="GO" id="GO:0046872">
    <property type="term" value="F:metal ion binding"/>
    <property type="evidence" value="ECO:0007669"/>
    <property type="project" value="UniProtKB-KW"/>
</dbReference>
<dbReference type="Proteomes" id="UP000009046">
    <property type="component" value="Unassembled WGS sequence"/>
</dbReference>
<organism>
    <name type="scientific">Pediculus humanus subsp. corporis</name>
    <name type="common">Body louse</name>
    <dbReference type="NCBI Taxonomy" id="121224"/>
    <lineage>
        <taxon>Eukaryota</taxon>
        <taxon>Metazoa</taxon>
        <taxon>Ecdysozoa</taxon>
        <taxon>Arthropoda</taxon>
        <taxon>Hexapoda</taxon>
        <taxon>Insecta</taxon>
        <taxon>Pterygota</taxon>
        <taxon>Neoptera</taxon>
        <taxon>Paraneoptera</taxon>
        <taxon>Psocodea</taxon>
        <taxon>Troctomorpha</taxon>
        <taxon>Phthiraptera</taxon>
        <taxon>Anoplura</taxon>
        <taxon>Pediculidae</taxon>
        <taxon>Pediculus</taxon>
    </lineage>
</organism>
<evidence type="ECO:0000313" key="9">
    <source>
        <dbReference type="EnsemblMetazoa" id="PHUM170850-PA"/>
    </source>
</evidence>
<dbReference type="EMBL" id="DS235131">
    <property type="protein sequence ID" value="EEB12318.1"/>
    <property type="molecule type" value="Genomic_DNA"/>
</dbReference>
<comment type="similarity">
    <text evidence="1 7">Belongs to the small GTPase superfamily. Arf family.</text>
</comment>
<feature type="binding site" evidence="5">
    <location>
        <begin position="34"/>
        <end position="41"/>
    </location>
    <ligand>
        <name>GTP</name>
        <dbReference type="ChEBI" id="CHEBI:37565"/>
    </ligand>
</feature>
<feature type="binding site" evidence="5">
    <location>
        <begin position="139"/>
        <end position="142"/>
    </location>
    <ligand>
        <name>GTP</name>
        <dbReference type="ChEBI" id="CHEBI:37565"/>
    </ligand>
</feature>
<keyword evidence="6" id="KW-0460">Magnesium</keyword>
<dbReference type="AlphaFoldDB" id="E0VG12"/>
<dbReference type="PROSITE" id="PS51417">
    <property type="entry name" value="ARF"/>
    <property type="match status" value="1"/>
</dbReference>
<dbReference type="CDD" id="cd00878">
    <property type="entry name" value="Arf_Arl"/>
    <property type="match status" value="1"/>
</dbReference>
<keyword evidence="3 5" id="KW-0547">Nucleotide-binding</keyword>
<reference evidence="8" key="2">
    <citation type="submission" date="2007-04" db="EMBL/GenBank/DDBJ databases">
        <title>The genome of the human body louse.</title>
        <authorList>
            <consortium name="The Human Body Louse Genome Consortium"/>
            <person name="Kirkness E."/>
            <person name="Walenz B."/>
            <person name="Hass B."/>
            <person name="Bruggner R."/>
            <person name="Strausberg R."/>
        </authorList>
    </citation>
    <scope>NUCLEOTIDE SEQUENCE</scope>
    <source>
        <strain evidence="8">USDA</strain>
    </source>
</reference>
<evidence type="ECO:0000256" key="7">
    <source>
        <dbReference type="RuleBase" id="RU003925"/>
    </source>
</evidence>
<evidence type="ECO:0000256" key="1">
    <source>
        <dbReference type="ARBA" id="ARBA00010290"/>
    </source>
</evidence>
<dbReference type="InterPro" id="IPR005225">
    <property type="entry name" value="Small_GTP-bd"/>
</dbReference>
<feature type="binding site" evidence="6">
    <location>
        <position position="41"/>
    </location>
    <ligand>
        <name>Mg(2+)</name>
        <dbReference type="ChEBI" id="CHEBI:18420"/>
    </ligand>
</feature>
<dbReference type="GO" id="GO:0051649">
    <property type="term" value="P:establishment of localization in cell"/>
    <property type="evidence" value="ECO:0007669"/>
    <property type="project" value="UniProtKB-ARBA"/>
</dbReference>
<evidence type="ECO:0000313" key="10">
    <source>
        <dbReference type="Proteomes" id="UP000009046"/>
    </source>
</evidence>
<dbReference type="PRINTS" id="PR00328">
    <property type="entry name" value="SAR1GTPBP"/>
</dbReference>
<dbReference type="Pfam" id="PF00025">
    <property type="entry name" value="Arf"/>
    <property type="match status" value="1"/>
</dbReference>
<dbReference type="EnsemblMetazoa" id="PHUM170850-RA">
    <property type="protein sequence ID" value="PHUM170850-PA"/>
    <property type="gene ID" value="PHUM170850"/>
</dbReference>
<accession>E0VG12</accession>
<dbReference type="SMART" id="SM00178">
    <property type="entry name" value="SAR"/>
    <property type="match status" value="1"/>
</dbReference>
<reference evidence="8" key="1">
    <citation type="submission" date="2007-04" db="EMBL/GenBank/DDBJ databases">
        <title>Annotation of Pediculus humanus corporis strain USDA.</title>
        <authorList>
            <person name="Kirkness E."/>
            <person name="Hannick L."/>
            <person name="Hass B."/>
            <person name="Bruggner R."/>
            <person name="Lawson D."/>
            <person name="Bidwell S."/>
            <person name="Joardar V."/>
            <person name="Caler E."/>
            <person name="Walenz B."/>
            <person name="Inman J."/>
            <person name="Schobel S."/>
            <person name="Galinsky K."/>
            <person name="Amedeo P."/>
            <person name="Strausberg R."/>
        </authorList>
    </citation>
    <scope>NUCLEOTIDE SEQUENCE</scope>
    <source>
        <strain evidence="8">USDA</strain>
    </source>
</reference>
<dbReference type="SUPFAM" id="SSF52540">
    <property type="entry name" value="P-loop containing nucleoside triphosphate hydrolases"/>
    <property type="match status" value="1"/>
</dbReference>
<evidence type="ECO:0000256" key="4">
    <source>
        <dbReference type="ARBA" id="ARBA00023134"/>
    </source>
</evidence>
<dbReference type="PANTHER" id="PTHR45697">
    <property type="entry name" value="ADP-RIBOSYLATION FACTOR-LIKE PROTEIN 2-RELATED"/>
    <property type="match status" value="1"/>
</dbReference>
<evidence type="ECO:0000256" key="5">
    <source>
        <dbReference type="PIRSR" id="PIRSR606689-1"/>
    </source>
</evidence>
<name>E0VG12_PEDHC</name>
<dbReference type="SMART" id="SM00177">
    <property type="entry name" value="ARF"/>
    <property type="match status" value="1"/>
</dbReference>
<keyword evidence="6" id="KW-0479">Metal-binding</keyword>
<keyword evidence="2" id="KW-0519">Myristate</keyword>
<dbReference type="EMBL" id="AAZO01001986">
    <property type="status" value="NOT_ANNOTATED_CDS"/>
    <property type="molecule type" value="Genomic_DNA"/>
</dbReference>
<evidence type="ECO:0000256" key="3">
    <source>
        <dbReference type="ARBA" id="ARBA00022741"/>
    </source>
</evidence>
<dbReference type="VEuPathDB" id="VectorBase:PHUM170850"/>
<evidence type="ECO:0000313" key="8">
    <source>
        <dbReference type="EMBL" id="EEB12318.1"/>
    </source>
</evidence>
<sequence>MRLLVDNNNIDKIRQLIYQNIIEDSREKRVLVLGLEGAGKTTILSQISSGSFINSKDLKPTEGFNVTTMEINGISINIWEIGGRDNVRTYWPTFLQDTDVLVFVVDASNDSNISLAIKEIRWLLADDRLANVPVLLIANKQDVPNALTPDQIADALDLGSVLPSKHKIKVLGAQTPSKATDRHQSILEVEKTLLLMLNA</sequence>
<dbReference type="NCBIfam" id="TIGR00231">
    <property type="entry name" value="small_GTP"/>
    <property type="match status" value="1"/>
</dbReference>